<dbReference type="GO" id="GO:0005886">
    <property type="term" value="C:plasma membrane"/>
    <property type="evidence" value="ECO:0007669"/>
    <property type="project" value="UniProtKB-SubCell"/>
</dbReference>
<reference evidence="18 19" key="1">
    <citation type="journal article" date="2007" name="Nature">
        <title>Genome of the marsupial Monodelphis domestica reveals innovation in non-coding sequences.</title>
        <authorList>
            <person name="Mikkelsen T.S."/>
            <person name="Wakefield M.J."/>
            <person name="Aken B."/>
            <person name="Amemiya C.T."/>
            <person name="Chang J.L."/>
            <person name="Duke S."/>
            <person name="Garber M."/>
            <person name="Gentles A.J."/>
            <person name="Goodstadt L."/>
            <person name="Heger A."/>
            <person name="Jurka J."/>
            <person name="Kamal M."/>
            <person name="Mauceli E."/>
            <person name="Searle S.M."/>
            <person name="Sharpe T."/>
            <person name="Baker M.L."/>
            <person name="Batzer M.A."/>
            <person name="Benos P.V."/>
            <person name="Belov K."/>
            <person name="Clamp M."/>
            <person name="Cook A."/>
            <person name="Cuff J."/>
            <person name="Das R."/>
            <person name="Davidow L."/>
            <person name="Deakin J.E."/>
            <person name="Fazzari M.J."/>
            <person name="Glass J.L."/>
            <person name="Grabherr M."/>
            <person name="Greally J.M."/>
            <person name="Gu W."/>
            <person name="Hore T.A."/>
            <person name="Huttley G.A."/>
            <person name="Kleber M."/>
            <person name="Jirtle R.L."/>
            <person name="Koina E."/>
            <person name="Lee J.T."/>
            <person name="Mahony S."/>
            <person name="Marra M.A."/>
            <person name="Miller R.D."/>
            <person name="Nicholls R.D."/>
            <person name="Oda M."/>
            <person name="Papenfuss A.T."/>
            <person name="Parra Z.E."/>
            <person name="Pollock D.D."/>
            <person name="Ray D.A."/>
            <person name="Schein J.E."/>
            <person name="Speed T.P."/>
            <person name="Thompson K."/>
            <person name="VandeBerg J.L."/>
            <person name="Wade C.M."/>
            <person name="Walker J.A."/>
            <person name="Waters P.D."/>
            <person name="Webber C."/>
            <person name="Weidman J.R."/>
            <person name="Xie X."/>
            <person name="Zody M.C."/>
            <person name="Baldwin J."/>
            <person name="Abdouelleil A."/>
            <person name="Abdulkadir J."/>
            <person name="Abebe A."/>
            <person name="Abera B."/>
            <person name="Abreu J."/>
            <person name="Acer S.C."/>
            <person name="Aftuck L."/>
            <person name="Alexander A."/>
            <person name="An P."/>
            <person name="Anderson E."/>
            <person name="Anderson S."/>
            <person name="Arachi H."/>
            <person name="Azer M."/>
            <person name="Bachantsang P."/>
            <person name="Barry A."/>
            <person name="Bayul T."/>
            <person name="Berlin A."/>
            <person name="Bessette D."/>
            <person name="Bloom T."/>
            <person name="Bloom T."/>
            <person name="Boguslavskiy L."/>
            <person name="Bonnet C."/>
            <person name="Boukhgalter B."/>
            <person name="Bourzgui I."/>
            <person name="Brown A."/>
            <person name="Cahill P."/>
            <person name="Channer S."/>
            <person name="Cheshatsang Y."/>
            <person name="Chuda L."/>
            <person name="Citroen M."/>
            <person name="Collymore A."/>
            <person name="Cooke P."/>
            <person name="Costello M."/>
            <person name="D'Aco K."/>
            <person name="Daza R."/>
            <person name="De Haan G."/>
            <person name="DeGray S."/>
            <person name="DeMaso C."/>
            <person name="Dhargay N."/>
            <person name="Dooley K."/>
            <person name="Dooley E."/>
            <person name="Doricent M."/>
            <person name="Dorje P."/>
            <person name="Dorjee K."/>
            <person name="Dupes A."/>
            <person name="Elong R."/>
            <person name="Falk J."/>
            <person name="Farina A."/>
            <person name="Faro S."/>
            <person name="Ferguson D."/>
            <person name="Fisher S."/>
            <person name="Foley C.D."/>
            <person name="Franke A."/>
            <person name="Friedrich D."/>
            <person name="Gadbois L."/>
            <person name="Gearin G."/>
            <person name="Gearin C.R."/>
            <person name="Giannoukos G."/>
            <person name="Goode T."/>
            <person name="Graham J."/>
            <person name="Grandbois E."/>
            <person name="Grewal S."/>
            <person name="Gyaltsen K."/>
            <person name="Hafez N."/>
            <person name="Hagos B."/>
            <person name="Hall J."/>
            <person name="Henson C."/>
            <person name="Hollinger A."/>
            <person name="Honan T."/>
            <person name="Huard M.D."/>
            <person name="Hughes L."/>
            <person name="Hurhula B."/>
            <person name="Husby M.E."/>
            <person name="Kamat A."/>
            <person name="Kanga B."/>
            <person name="Kashin S."/>
            <person name="Khazanovich D."/>
            <person name="Kisner P."/>
            <person name="Lance K."/>
            <person name="Lara M."/>
            <person name="Lee W."/>
            <person name="Lennon N."/>
            <person name="Letendre F."/>
            <person name="LeVine R."/>
            <person name="Lipovsky A."/>
            <person name="Liu X."/>
            <person name="Liu J."/>
            <person name="Liu S."/>
            <person name="Lokyitsang T."/>
            <person name="Lokyitsang Y."/>
            <person name="Lubonja R."/>
            <person name="Lui A."/>
            <person name="MacDonald P."/>
            <person name="Magnisalis V."/>
            <person name="Maru K."/>
            <person name="Matthews C."/>
            <person name="McCusker W."/>
            <person name="McDonough S."/>
            <person name="Mehta T."/>
            <person name="Meldrim J."/>
            <person name="Meneus L."/>
            <person name="Mihai O."/>
            <person name="Mihalev A."/>
            <person name="Mihova T."/>
            <person name="Mittelman R."/>
            <person name="Mlenga V."/>
            <person name="Montmayeur A."/>
            <person name="Mulrain L."/>
            <person name="Navidi A."/>
            <person name="Naylor J."/>
            <person name="Negash T."/>
            <person name="Nguyen T."/>
            <person name="Nguyen N."/>
            <person name="Nicol R."/>
            <person name="Norbu C."/>
            <person name="Norbu N."/>
            <person name="Novod N."/>
            <person name="O'Neill B."/>
            <person name="Osman S."/>
            <person name="Markiewicz E."/>
            <person name="Oyono O.L."/>
            <person name="Patti C."/>
            <person name="Phunkhang P."/>
            <person name="Pierre F."/>
            <person name="Priest M."/>
            <person name="Raghuraman S."/>
            <person name="Rege F."/>
            <person name="Reyes R."/>
            <person name="Rise C."/>
            <person name="Rogov P."/>
            <person name="Ross K."/>
            <person name="Ryan E."/>
            <person name="Settipalli S."/>
            <person name="Shea T."/>
            <person name="Sherpa N."/>
            <person name="Shi L."/>
            <person name="Shih D."/>
            <person name="Sparrow T."/>
            <person name="Spaulding J."/>
            <person name="Stalker J."/>
            <person name="Stange-Thomann N."/>
            <person name="Stavropoulos S."/>
            <person name="Stone C."/>
            <person name="Strader C."/>
            <person name="Tesfaye S."/>
            <person name="Thomson T."/>
            <person name="Thoulutsang Y."/>
            <person name="Thoulutsang D."/>
            <person name="Topham K."/>
            <person name="Topping I."/>
            <person name="Tsamla T."/>
            <person name="Vassiliev H."/>
            <person name="Vo A."/>
            <person name="Wangchuk T."/>
            <person name="Wangdi T."/>
            <person name="Weiand M."/>
            <person name="Wilkinson J."/>
            <person name="Wilson A."/>
            <person name="Yadav S."/>
            <person name="Young G."/>
            <person name="Yu Q."/>
            <person name="Zembek L."/>
            <person name="Zhong D."/>
            <person name="Zimmer A."/>
            <person name="Zwirko Z."/>
            <person name="Jaffe D.B."/>
            <person name="Alvarez P."/>
            <person name="Brockman W."/>
            <person name="Butler J."/>
            <person name="Chin C."/>
            <person name="Gnerre S."/>
            <person name="MacCallum I."/>
            <person name="Graves J.A."/>
            <person name="Ponting C.P."/>
            <person name="Breen M."/>
            <person name="Samollow P.B."/>
            <person name="Lander E.S."/>
            <person name="Lindblad-Toh K."/>
        </authorList>
    </citation>
    <scope>NUCLEOTIDE SEQUENCE [LARGE SCALE GENOMIC DNA]</scope>
</reference>
<dbReference type="Gene3D" id="1.20.5.170">
    <property type="match status" value="1"/>
</dbReference>
<evidence type="ECO:0000256" key="11">
    <source>
        <dbReference type="ARBA" id="ARBA00023054"/>
    </source>
</evidence>
<dbReference type="PROSITE" id="PS51842">
    <property type="entry name" value="IF_ROD_2"/>
    <property type="match status" value="1"/>
</dbReference>
<keyword evidence="7" id="KW-0597">Phosphoprotein</keyword>
<dbReference type="HOGENOM" id="CLU_028949_0_0_1"/>
<keyword evidence="13" id="KW-0206">Cytoskeleton</keyword>
<dbReference type="FunCoup" id="F7DUR9">
    <property type="interactions" value="58"/>
</dbReference>
<dbReference type="SUPFAM" id="SSF64593">
    <property type="entry name" value="Intermediate filament protein, coiled coil region"/>
    <property type="match status" value="2"/>
</dbReference>
<dbReference type="GO" id="GO:0070307">
    <property type="term" value="P:lens fiber cell development"/>
    <property type="evidence" value="ECO:0000318"/>
    <property type="project" value="GO_Central"/>
</dbReference>
<evidence type="ECO:0000256" key="15">
    <source>
        <dbReference type="SAM" id="Coils"/>
    </source>
</evidence>
<dbReference type="Pfam" id="PF00038">
    <property type="entry name" value="Filament"/>
    <property type="match status" value="1"/>
</dbReference>
<dbReference type="STRING" id="13616.ENSMODP00000028543"/>
<keyword evidence="12" id="KW-0472">Membrane</keyword>
<evidence type="ECO:0000313" key="18">
    <source>
        <dbReference type="Ensembl" id="ENSMODP00000028543.2"/>
    </source>
</evidence>
<accession>F7DUR9</accession>
<dbReference type="GO" id="GO:0005737">
    <property type="term" value="C:cytoplasm"/>
    <property type="evidence" value="ECO:0000318"/>
    <property type="project" value="GO_Central"/>
</dbReference>
<feature type="coiled-coil region" evidence="15">
    <location>
        <begin position="256"/>
        <end position="318"/>
    </location>
</feature>
<feature type="domain" description="IF rod" evidence="17">
    <location>
        <begin position="35"/>
        <end position="319"/>
    </location>
</feature>
<dbReference type="FunFam" id="1.20.5.1160:FF:000009">
    <property type="entry name" value="filensin isoform X2"/>
    <property type="match status" value="1"/>
</dbReference>
<dbReference type="GeneTree" id="ENSGT00390000016976"/>
<evidence type="ECO:0000256" key="7">
    <source>
        <dbReference type="ARBA" id="ARBA00022553"/>
    </source>
</evidence>
<gene>
    <name evidence="18" type="primary">BFSP1</name>
</gene>
<evidence type="ECO:0000256" key="12">
    <source>
        <dbReference type="ARBA" id="ARBA00023136"/>
    </source>
</evidence>
<dbReference type="InterPro" id="IPR039008">
    <property type="entry name" value="IF_rod_dom"/>
</dbReference>
<dbReference type="Gene3D" id="1.20.5.1160">
    <property type="entry name" value="Vasodilator-stimulated phosphoprotein"/>
    <property type="match status" value="1"/>
</dbReference>
<sequence>MYRSTYLRETRKEKYERADELHGSRELSSLGQAQGLEHLQELNERFANYINWARGLEQRNAIFRKQLETFQRLDELAGLEEAFSEQIELNLQRARDLAIDRAKLEREDKDAQRVLDEFRNKYQNECEYQLLLKETLERLNKEADEALLHNLELQIESQFLQDDISAAKDRYKKNLLEIQTYVSVLQQIIQNTPPVSTIAISINERAGLLWSSYLFPLRCKCAQYIGMMNIVTLFFFNACAFAQQTVTLEQTIKHTQESYDDEIQLYNEQIETLRKEIEDAERMLEKYTNDCRQLAIYQQSLENELERYKRIIENEDNRLNSAIVGTPITLFTQSYQASYNLPSNRKDITRAMQDITTVKPRQKGLPKKASRKKEIIAKDKTDETLEDQPAKKSVEGKDQVQLQDESQPKLEVRPGEAGTLKPEIAPEDVPDGARLSKAFGKVCNIIKERVRSDKVPEPQSDLYTKGRYVLVTGDASYTDPDFCSSSIPAKGGIIVSIDQSEEDDVEPVPGLPEPPCPNGKDDPQEYDDEYKNQEHSGDIKNENQNRDQRKVGEKTDDISKEKGTVKPCPVIIPGPNGHSADPFQKNKKDKATEAADKGLPEKGPHGSMTYEKVEVVESIEKFSTDRIQTYEETAVIVETMIEKTNRKKLGDKSS</sequence>
<keyword evidence="11 15" id="KW-0175">Coiled coil</keyword>
<dbReference type="eggNOG" id="ENOG502QRCH">
    <property type="taxonomic scope" value="Eukaryota"/>
</dbReference>
<keyword evidence="9" id="KW-0677">Repeat</keyword>
<reference evidence="18" key="3">
    <citation type="submission" date="2025-09" db="UniProtKB">
        <authorList>
            <consortium name="Ensembl"/>
        </authorList>
    </citation>
    <scope>IDENTIFICATION</scope>
</reference>
<dbReference type="GO" id="GO:0005212">
    <property type="term" value="F:structural constituent of eye lens"/>
    <property type="evidence" value="ECO:0000318"/>
    <property type="project" value="GO_Central"/>
</dbReference>
<evidence type="ECO:0000259" key="17">
    <source>
        <dbReference type="PROSITE" id="PS51842"/>
    </source>
</evidence>
<dbReference type="PANTHER" id="PTHR14069:SF0">
    <property type="entry name" value="FILENSIN"/>
    <property type="match status" value="1"/>
</dbReference>
<dbReference type="GO" id="GO:0005938">
    <property type="term" value="C:cell cortex"/>
    <property type="evidence" value="ECO:0007669"/>
    <property type="project" value="UniProtKB-SubCell"/>
</dbReference>
<evidence type="ECO:0000256" key="4">
    <source>
        <dbReference type="ARBA" id="ARBA00019025"/>
    </source>
</evidence>
<dbReference type="PANTHER" id="PTHR14069">
    <property type="entry name" value="FILENSIN"/>
    <property type="match status" value="1"/>
</dbReference>
<evidence type="ECO:0000256" key="10">
    <source>
        <dbReference type="ARBA" id="ARBA00022754"/>
    </source>
</evidence>
<comment type="subcellular location">
    <subcellularLocation>
        <location evidence="2">Cell membrane</location>
        <topology evidence="2">Peripheral membrane protein</topology>
        <orientation evidence="2">Cytoplasmic side</orientation>
    </subcellularLocation>
    <subcellularLocation>
        <location evidence="3">Cytoplasm</location>
        <location evidence="3">Cell cortex</location>
    </subcellularLocation>
    <subcellularLocation>
        <location evidence="1">Cytoplasm</location>
        <location evidence="1">Cytoskeleton</location>
    </subcellularLocation>
</comment>
<keyword evidence="10" id="KW-0403">Intermediate filament</keyword>
<organism evidence="18 19">
    <name type="scientific">Monodelphis domestica</name>
    <name type="common">Gray short-tailed opossum</name>
    <dbReference type="NCBI Taxonomy" id="13616"/>
    <lineage>
        <taxon>Eukaryota</taxon>
        <taxon>Metazoa</taxon>
        <taxon>Chordata</taxon>
        <taxon>Craniata</taxon>
        <taxon>Vertebrata</taxon>
        <taxon>Euteleostomi</taxon>
        <taxon>Mammalia</taxon>
        <taxon>Metatheria</taxon>
        <taxon>Didelphimorphia</taxon>
        <taxon>Didelphidae</taxon>
        <taxon>Monodelphis</taxon>
    </lineage>
</organism>
<evidence type="ECO:0000256" key="9">
    <source>
        <dbReference type="ARBA" id="ARBA00022737"/>
    </source>
</evidence>
<dbReference type="Proteomes" id="UP000002280">
    <property type="component" value="Chromosome 1"/>
</dbReference>
<feature type="compositionally biased region" description="Basic residues" evidence="16">
    <location>
        <begin position="360"/>
        <end position="371"/>
    </location>
</feature>
<feature type="region of interest" description="Disordered" evidence="16">
    <location>
        <begin position="493"/>
        <end position="610"/>
    </location>
</feature>
<dbReference type="Ensembl" id="ENSMODT00000030127.2">
    <property type="protein sequence ID" value="ENSMODP00000028543.2"/>
    <property type="gene ID" value="ENSMODG00000005413.4"/>
</dbReference>
<evidence type="ECO:0000313" key="19">
    <source>
        <dbReference type="Proteomes" id="UP000002280"/>
    </source>
</evidence>
<dbReference type="SMART" id="SM01391">
    <property type="entry name" value="Filament"/>
    <property type="match status" value="1"/>
</dbReference>
<feature type="region of interest" description="Disordered" evidence="16">
    <location>
        <begin position="360"/>
        <end position="432"/>
    </location>
</feature>
<dbReference type="GO" id="GO:0005882">
    <property type="term" value="C:intermediate filament"/>
    <property type="evidence" value="ECO:0000318"/>
    <property type="project" value="GO_Central"/>
</dbReference>
<evidence type="ECO:0000256" key="14">
    <source>
        <dbReference type="ARBA" id="ARBA00031415"/>
    </source>
</evidence>
<dbReference type="Bgee" id="ENSMODG00000005413">
    <property type="expression patterns" value="Expressed in skeleton of lower jaw and 5 other cell types or tissues"/>
</dbReference>
<protein>
    <recommendedName>
        <fullName evidence="4">Filensin</fullName>
    </recommendedName>
    <alternativeName>
        <fullName evidence="14">Beaded filament structural protein 1</fullName>
    </alternativeName>
</protein>
<keyword evidence="8" id="KW-0273">Eye lens protein</keyword>
<feature type="coiled-coil region" evidence="15">
    <location>
        <begin position="101"/>
        <end position="170"/>
    </location>
</feature>
<evidence type="ECO:0000256" key="6">
    <source>
        <dbReference type="ARBA" id="ARBA00022490"/>
    </source>
</evidence>
<name>F7DUR9_MONDO</name>
<feature type="compositionally biased region" description="Basic and acidic residues" evidence="16">
    <location>
        <begin position="584"/>
        <end position="604"/>
    </location>
</feature>
<evidence type="ECO:0000256" key="13">
    <source>
        <dbReference type="ARBA" id="ARBA00023212"/>
    </source>
</evidence>
<evidence type="ECO:0000256" key="1">
    <source>
        <dbReference type="ARBA" id="ARBA00004245"/>
    </source>
</evidence>
<keyword evidence="6" id="KW-0963">Cytoplasm</keyword>
<keyword evidence="5" id="KW-1003">Cell membrane</keyword>
<evidence type="ECO:0000256" key="2">
    <source>
        <dbReference type="ARBA" id="ARBA00004413"/>
    </source>
</evidence>
<dbReference type="InterPro" id="IPR042358">
    <property type="entry name" value="BFSP1"/>
</dbReference>
<dbReference type="AlphaFoldDB" id="F7DUR9"/>
<reference evidence="18" key="2">
    <citation type="submission" date="2025-08" db="UniProtKB">
        <authorList>
            <consortium name="Ensembl"/>
        </authorList>
    </citation>
    <scope>IDENTIFICATION</scope>
</reference>
<feature type="compositionally biased region" description="Basic and acidic residues" evidence="16">
    <location>
        <begin position="519"/>
        <end position="564"/>
    </location>
</feature>
<keyword evidence="19" id="KW-1185">Reference proteome</keyword>
<proteinExistence type="predicted"/>
<dbReference type="InParanoid" id="F7DUR9"/>
<evidence type="ECO:0000256" key="3">
    <source>
        <dbReference type="ARBA" id="ARBA00004544"/>
    </source>
</evidence>
<evidence type="ECO:0000256" key="5">
    <source>
        <dbReference type="ARBA" id="ARBA00022475"/>
    </source>
</evidence>
<evidence type="ECO:0000256" key="16">
    <source>
        <dbReference type="SAM" id="MobiDB-lite"/>
    </source>
</evidence>
<dbReference type="OMA" id="IQTTPRV"/>
<evidence type="ECO:0000256" key="8">
    <source>
        <dbReference type="ARBA" id="ARBA00022613"/>
    </source>
</evidence>
<feature type="compositionally biased region" description="Basic and acidic residues" evidence="16">
    <location>
        <begin position="372"/>
        <end position="398"/>
    </location>
</feature>